<feature type="transmembrane region" description="Helical" evidence="6">
    <location>
        <begin position="199"/>
        <end position="222"/>
    </location>
</feature>
<feature type="transmembrane region" description="Helical" evidence="6">
    <location>
        <begin position="273"/>
        <end position="295"/>
    </location>
</feature>
<sequence>MRRKNMKPVKWQRVSKILIFCLLLAAAFFYRDSLAEIFQGIRQAEPAAVLMSAMLSMAAYFVEGMTIACMAGAVIPSGFCERDSPLRPQSQARTVQDPVRAEALDENAGQKEGQAGSLSIRQGIRITFLCEFYRMITLGNGSGFAEIHYLHKNGMEAGSAAVLTMIQYMLKRTAVMLLGTFGFAVLWREGDTRAVCREYALFMAAGCGVTAGVILVFTALALSDRIASWAERLLEMLTRKLPSWEKRFSKWKEQIRLLNQSGKDFLKQKRRSLCALALQIVKMLLFYSIPASLLFGKIGISFAESILLMAVAYMLSGIIPAPSGAGALEFVFVLFFSRFTDSGRALPVILLFRFATWVLPFGIGGGLMAAGRRKEAKDNPI</sequence>
<name>A0A9X5H5G6_9FIRM</name>
<comment type="similarity">
    <text evidence="6">Belongs to the LPG synthase family.</text>
</comment>
<dbReference type="EC" id="2.3.2.3" evidence="6"/>
<dbReference type="GO" id="GO:0050071">
    <property type="term" value="F:phosphatidylglycerol lysyltransferase activity"/>
    <property type="evidence" value="ECO:0007669"/>
    <property type="project" value="UniProtKB-EC"/>
</dbReference>
<comment type="subcellular location">
    <subcellularLocation>
        <location evidence="1 6">Cell membrane</location>
        <topology evidence="1 6">Multi-pass membrane protein</topology>
    </subcellularLocation>
</comment>
<dbReference type="PANTHER" id="PTHR37693">
    <property type="entry name" value="PHOSPHATIDYLGLYCEROL LYSYLTRANSFERASE"/>
    <property type="match status" value="1"/>
</dbReference>
<feature type="transmembrane region" description="Helical" evidence="6">
    <location>
        <begin position="169"/>
        <end position="187"/>
    </location>
</feature>
<evidence type="ECO:0000256" key="1">
    <source>
        <dbReference type="ARBA" id="ARBA00004651"/>
    </source>
</evidence>
<reference evidence="7 8" key="1">
    <citation type="submission" date="2019-07" db="EMBL/GenBank/DDBJ databases">
        <title>Draft genome sequences of 15 bacterial species constituting the stable defined intestinal microbiota of the GM15 gnotobiotic mouse model.</title>
        <authorList>
            <person name="Elie C."/>
            <person name="Mathieu A."/>
            <person name="Saliou A."/>
            <person name="Darnaud M."/>
            <person name="Leulier F."/>
            <person name="Tamellini A."/>
        </authorList>
    </citation>
    <scope>NUCLEOTIDE SEQUENCE [LARGE SCALE GENOMIC DNA]</scope>
    <source>
        <strain evidence="8">ASF 502</strain>
    </source>
</reference>
<evidence type="ECO:0000313" key="7">
    <source>
        <dbReference type="EMBL" id="NDO69967.1"/>
    </source>
</evidence>
<gene>
    <name evidence="6" type="primary">mprF</name>
    <name evidence="7" type="ORF">FMM80_15330</name>
</gene>
<dbReference type="InterPro" id="IPR022791">
    <property type="entry name" value="L-PG_synthase/AglD"/>
</dbReference>
<dbReference type="PANTHER" id="PTHR37693:SF1">
    <property type="entry name" value="INTEGRAL MEMBRANE PROTEIN"/>
    <property type="match status" value="1"/>
</dbReference>
<keyword evidence="4 6" id="KW-1133">Transmembrane helix</keyword>
<dbReference type="AlphaFoldDB" id="A0A9X5H5G6"/>
<keyword evidence="6" id="KW-0443">Lipid metabolism</keyword>
<evidence type="ECO:0000256" key="6">
    <source>
        <dbReference type="RuleBase" id="RU363042"/>
    </source>
</evidence>
<dbReference type="GO" id="GO:0006629">
    <property type="term" value="P:lipid metabolic process"/>
    <property type="evidence" value="ECO:0007669"/>
    <property type="project" value="UniProtKB-KW"/>
</dbReference>
<dbReference type="EMBL" id="VIRB01000093">
    <property type="protein sequence ID" value="NDO69967.1"/>
    <property type="molecule type" value="Genomic_DNA"/>
</dbReference>
<keyword evidence="2" id="KW-1003">Cell membrane</keyword>
<keyword evidence="6" id="KW-0808">Transferase</keyword>
<protein>
    <recommendedName>
        <fullName evidence="6">Phosphatidylglycerol lysyltransferase</fullName>
        <ecNumber evidence="6">2.3.2.3</ecNumber>
    </recommendedName>
    <alternativeName>
        <fullName evidence="6">Lysylphosphatidylglycerol synthase</fullName>
    </alternativeName>
</protein>
<feature type="transmembrane region" description="Helical" evidence="6">
    <location>
        <begin position="348"/>
        <end position="370"/>
    </location>
</feature>
<comment type="function">
    <text evidence="6">Catalyzes the transfer of a lysyl group from L-lysyl-tRNA(Lys) to membrane-bound phosphatidylglycerol (PG), which produces lysylphosphatidylglycerol (LPG), a major component of the bacterial membrane with a positive net charge. LPG synthesis contributes to bacterial virulence as it is involved in the resistance mechanism against cationic antimicrobial peptides (CAMP) produces by the host's immune system (defensins, cathelicidins) and by the competing microorganisms.</text>
</comment>
<accession>A0A9X5H5G6</accession>
<dbReference type="OrthoDB" id="1770457at2"/>
<keyword evidence="6" id="KW-0046">Antibiotic resistance</keyword>
<comment type="catalytic activity">
    <reaction evidence="6">
        <text>L-lysyl-tRNA(Lys) + a 1,2-diacyl-sn-glycero-3-phospho-(1'-sn-glycerol) = a 1,2-diacyl-sn-glycero-3-phospho-1'-(3'-O-L-lysyl)-sn-glycerol + tRNA(Lys)</text>
        <dbReference type="Rhea" id="RHEA:10668"/>
        <dbReference type="Rhea" id="RHEA-COMP:9696"/>
        <dbReference type="Rhea" id="RHEA-COMP:9697"/>
        <dbReference type="ChEBI" id="CHEBI:64716"/>
        <dbReference type="ChEBI" id="CHEBI:75792"/>
        <dbReference type="ChEBI" id="CHEBI:78442"/>
        <dbReference type="ChEBI" id="CHEBI:78529"/>
        <dbReference type="EC" id="2.3.2.3"/>
    </reaction>
</comment>
<dbReference type="Pfam" id="PF03706">
    <property type="entry name" value="LPG_synthase_TM"/>
    <property type="match status" value="1"/>
</dbReference>
<dbReference type="GO" id="GO:0046677">
    <property type="term" value="P:response to antibiotic"/>
    <property type="evidence" value="ECO:0007669"/>
    <property type="project" value="UniProtKB-KW"/>
</dbReference>
<organism evidence="7 8">
    <name type="scientific">Schaedlerella arabinosiphila</name>
    <dbReference type="NCBI Taxonomy" id="2044587"/>
    <lineage>
        <taxon>Bacteria</taxon>
        <taxon>Bacillati</taxon>
        <taxon>Bacillota</taxon>
        <taxon>Clostridia</taxon>
        <taxon>Lachnospirales</taxon>
        <taxon>Lachnospiraceae</taxon>
        <taxon>Schaedlerella</taxon>
    </lineage>
</organism>
<evidence type="ECO:0000313" key="8">
    <source>
        <dbReference type="Proteomes" id="UP000474104"/>
    </source>
</evidence>
<keyword evidence="3 6" id="KW-0812">Transmembrane</keyword>
<comment type="caution">
    <text evidence="7">The sequence shown here is derived from an EMBL/GenBank/DDBJ whole genome shotgun (WGS) entry which is preliminary data.</text>
</comment>
<proteinExistence type="inferred from homology"/>
<evidence type="ECO:0000256" key="3">
    <source>
        <dbReference type="ARBA" id="ARBA00022692"/>
    </source>
</evidence>
<feature type="transmembrane region" description="Helical" evidence="6">
    <location>
        <begin position="59"/>
        <end position="80"/>
    </location>
</feature>
<evidence type="ECO:0000256" key="5">
    <source>
        <dbReference type="ARBA" id="ARBA00023136"/>
    </source>
</evidence>
<dbReference type="GO" id="GO:0005886">
    <property type="term" value="C:plasma membrane"/>
    <property type="evidence" value="ECO:0007669"/>
    <property type="project" value="UniProtKB-SubCell"/>
</dbReference>
<dbReference type="Proteomes" id="UP000474104">
    <property type="component" value="Unassembled WGS sequence"/>
</dbReference>
<evidence type="ECO:0000256" key="4">
    <source>
        <dbReference type="ARBA" id="ARBA00022989"/>
    </source>
</evidence>
<evidence type="ECO:0000256" key="2">
    <source>
        <dbReference type="ARBA" id="ARBA00022475"/>
    </source>
</evidence>
<keyword evidence="5 6" id="KW-0472">Membrane</keyword>
<feature type="transmembrane region" description="Helical" evidence="6">
    <location>
        <begin position="307"/>
        <end position="336"/>
    </location>
</feature>